<protein>
    <submittedName>
        <fullName evidence="2">Uncharacterized protein</fullName>
    </submittedName>
</protein>
<comment type="caution">
    <text evidence="2">The sequence shown here is derived from an EMBL/GenBank/DDBJ whole genome shotgun (WGS) entry which is preliminary data.</text>
</comment>
<accession>A0A8T0R390</accession>
<dbReference type="Proteomes" id="UP000823388">
    <property type="component" value="Chromosome 6N"/>
</dbReference>
<gene>
    <name evidence="2" type="ORF">PVAP13_6NG348100</name>
</gene>
<dbReference type="EMBL" id="CM029048">
    <property type="protein sequence ID" value="KAG2579776.1"/>
    <property type="molecule type" value="Genomic_DNA"/>
</dbReference>
<reference evidence="2" key="1">
    <citation type="submission" date="2020-05" db="EMBL/GenBank/DDBJ databases">
        <title>WGS assembly of Panicum virgatum.</title>
        <authorList>
            <person name="Lovell J.T."/>
            <person name="Jenkins J."/>
            <person name="Shu S."/>
            <person name="Juenger T.E."/>
            <person name="Schmutz J."/>
        </authorList>
    </citation>
    <scope>NUCLEOTIDE SEQUENCE</scope>
    <source>
        <strain evidence="2">AP13</strain>
    </source>
</reference>
<dbReference type="AlphaFoldDB" id="A0A8T0R390"/>
<proteinExistence type="predicted"/>
<name>A0A8T0R390_PANVG</name>
<evidence type="ECO:0000256" key="1">
    <source>
        <dbReference type="SAM" id="SignalP"/>
    </source>
</evidence>
<evidence type="ECO:0000313" key="3">
    <source>
        <dbReference type="Proteomes" id="UP000823388"/>
    </source>
</evidence>
<organism evidence="2 3">
    <name type="scientific">Panicum virgatum</name>
    <name type="common">Blackwell switchgrass</name>
    <dbReference type="NCBI Taxonomy" id="38727"/>
    <lineage>
        <taxon>Eukaryota</taxon>
        <taxon>Viridiplantae</taxon>
        <taxon>Streptophyta</taxon>
        <taxon>Embryophyta</taxon>
        <taxon>Tracheophyta</taxon>
        <taxon>Spermatophyta</taxon>
        <taxon>Magnoliopsida</taxon>
        <taxon>Liliopsida</taxon>
        <taxon>Poales</taxon>
        <taxon>Poaceae</taxon>
        <taxon>PACMAD clade</taxon>
        <taxon>Panicoideae</taxon>
        <taxon>Panicodae</taxon>
        <taxon>Paniceae</taxon>
        <taxon>Panicinae</taxon>
        <taxon>Panicum</taxon>
        <taxon>Panicum sect. Hiantes</taxon>
    </lineage>
</organism>
<keyword evidence="3" id="KW-1185">Reference proteome</keyword>
<feature type="signal peptide" evidence="1">
    <location>
        <begin position="1"/>
        <end position="28"/>
    </location>
</feature>
<evidence type="ECO:0000313" key="2">
    <source>
        <dbReference type="EMBL" id="KAG2579776.1"/>
    </source>
</evidence>
<feature type="chain" id="PRO_5035878858" evidence="1">
    <location>
        <begin position="29"/>
        <end position="89"/>
    </location>
</feature>
<sequence>MAAPASMASVVVLVAALVVLSSWSPINSCNNNCTNACNAVGDAACPGSCFGNPPANPQVCTACKTTASNECYPQCANGCYLNPDPSITS</sequence>
<keyword evidence="1" id="KW-0732">Signal</keyword>